<dbReference type="Gene3D" id="3.30.160.60">
    <property type="entry name" value="Classic Zinc Finger"/>
    <property type="match status" value="1"/>
</dbReference>
<keyword evidence="4" id="KW-1185">Reference proteome</keyword>
<evidence type="ECO:0000313" key="4">
    <source>
        <dbReference type="Proteomes" id="UP001153321"/>
    </source>
</evidence>
<protein>
    <recommendedName>
        <fullName evidence="2">C2H2-type domain-containing protein</fullName>
    </recommendedName>
</protein>
<dbReference type="SMART" id="SM00355">
    <property type="entry name" value="ZnF_C2H2"/>
    <property type="match status" value="3"/>
</dbReference>
<feature type="domain" description="C2H2-type" evidence="2">
    <location>
        <begin position="252"/>
        <end position="273"/>
    </location>
</feature>
<dbReference type="EMBL" id="LR824550">
    <property type="protein sequence ID" value="CAH1639016.1"/>
    <property type="molecule type" value="Genomic_DNA"/>
</dbReference>
<organism evidence="3 4">
    <name type="scientific">Spodoptera littoralis</name>
    <name type="common">Egyptian cotton leafworm</name>
    <dbReference type="NCBI Taxonomy" id="7109"/>
    <lineage>
        <taxon>Eukaryota</taxon>
        <taxon>Metazoa</taxon>
        <taxon>Ecdysozoa</taxon>
        <taxon>Arthropoda</taxon>
        <taxon>Hexapoda</taxon>
        <taxon>Insecta</taxon>
        <taxon>Pterygota</taxon>
        <taxon>Neoptera</taxon>
        <taxon>Endopterygota</taxon>
        <taxon>Lepidoptera</taxon>
        <taxon>Glossata</taxon>
        <taxon>Ditrysia</taxon>
        <taxon>Noctuoidea</taxon>
        <taxon>Noctuidae</taxon>
        <taxon>Amphipyrinae</taxon>
        <taxon>Spodoptera</taxon>
    </lineage>
</organism>
<feature type="region of interest" description="Disordered" evidence="1">
    <location>
        <begin position="34"/>
        <end position="54"/>
    </location>
</feature>
<dbReference type="Proteomes" id="UP001153321">
    <property type="component" value="Chromosome 19"/>
</dbReference>
<gene>
    <name evidence="3" type="ORF">SPLIT_LOCUS4374</name>
</gene>
<sequence length="333" mass="38533">MEQSEEPTIIIYNEDAKTVKPNFKPNKKLNFEVASMEDKDTPLEDSAKGETTEDTISKEEIAKEILIEEIWKVFEKEESAERCSDIKKEVVIKDEETDDDTDDEDDDDVIEIKRPHIVIEVSSDESDSNADFISLTPYRDAQPLKRCRTGISQSLQPRAKTARKEATKTKIKKVTKKSYLENPFIRDLRKYFYIIDIPVREQIKVWLYTIQTRPEYSLKVLVCRVCNLDFAAGDLLRKHFAKHVVTSGKHQCQVCLLRFQTVNELKAHSMRLHVWSYRCRGCRKEFTNRDVAKFHQIIGCDIANTNPPNDLTILSISLQGENKPWAATCDKID</sequence>
<evidence type="ECO:0000259" key="2">
    <source>
        <dbReference type="PROSITE" id="PS00028"/>
    </source>
</evidence>
<dbReference type="InterPro" id="IPR013087">
    <property type="entry name" value="Znf_C2H2_type"/>
</dbReference>
<reference evidence="3" key="1">
    <citation type="submission" date="2022-02" db="EMBL/GenBank/DDBJ databases">
        <authorList>
            <person name="King R."/>
        </authorList>
    </citation>
    <scope>NUCLEOTIDE SEQUENCE</scope>
</reference>
<evidence type="ECO:0000256" key="1">
    <source>
        <dbReference type="SAM" id="MobiDB-lite"/>
    </source>
</evidence>
<feature type="compositionally biased region" description="Basic and acidic residues" evidence="1">
    <location>
        <begin position="36"/>
        <end position="54"/>
    </location>
</feature>
<name>A0A9P0I3B4_SPOLI</name>
<dbReference type="AlphaFoldDB" id="A0A9P0I3B4"/>
<feature type="domain" description="C2H2-type" evidence="2">
    <location>
        <begin position="223"/>
        <end position="243"/>
    </location>
</feature>
<evidence type="ECO:0000313" key="3">
    <source>
        <dbReference type="EMBL" id="CAH1639016.1"/>
    </source>
</evidence>
<accession>A0A9P0I3B4</accession>
<proteinExistence type="predicted"/>
<dbReference type="PROSITE" id="PS00028">
    <property type="entry name" value="ZINC_FINGER_C2H2_1"/>
    <property type="match status" value="2"/>
</dbReference>